<dbReference type="Pfam" id="PF13765">
    <property type="entry name" value="PRY"/>
    <property type="match status" value="1"/>
</dbReference>
<evidence type="ECO:0000313" key="9">
    <source>
        <dbReference type="Proteomes" id="UP000694403"/>
    </source>
</evidence>
<dbReference type="InterPro" id="IPR035033">
    <property type="entry name" value="PRY/SPRY_TRIM39"/>
</dbReference>
<feature type="domain" description="RING-type" evidence="6">
    <location>
        <begin position="29"/>
        <end position="68"/>
    </location>
</feature>
<dbReference type="SUPFAM" id="SSF49899">
    <property type="entry name" value="Concanavalin A-like lectins/glucanases"/>
    <property type="match status" value="1"/>
</dbReference>
<accession>A0A8C3XLR8</accession>
<dbReference type="PRINTS" id="PR01407">
    <property type="entry name" value="BUTYPHLNCDUF"/>
</dbReference>
<reference evidence="8" key="1">
    <citation type="submission" date="2025-08" db="UniProtKB">
        <authorList>
            <consortium name="Ensembl"/>
        </authorList>
    </citation>
    <scope>IDENTIFICATION</scope>
</reference>
<evidence type="ECO:0000256" key="2">
    <source>
        <dbReference type="ARBA" id="ARBA00022771"/>
    </source>
</evidence>
<dbReference type="Ensembl" id="ENSCSRT00000007654.1">
    <property type="protein sequence ID" value="ENSCSRP00000007419.1"/>
    <property type="gene ID" value="ENSCSRG00000005437.1"/>
</dbReference>
<keyword evidence="9" id="KW-1185">Reference proteome</keyword>
<name>A0A8C3XLR8_CHESE</name>
<evidence type="ECO:0000256" key="4">
    <source>
        <dbReference type="PROSITE-ProRule" id="PRU00175"/>
    </source>
</evidence>
<dbReference type="InterPro" id="IPR003879">
    <property type="entry name" value="Butyrophylin_SPRY"/>
</dbReference>
<dbReference type="SUPFAM" id="SSF57850">
    <property type="entry name" value="RING/U-box"/>
    <property type="match status" value="1"/>
</dbReference>
<dbReference type="InterPro" id="IPR003877">
    <property type="entry name" value="SPRY_dom"/>
</dbReference>
<keyword evidence="2 4" id="KW-0863">Zinc-finger</keyword>
<dbReference type="InterPro" id="IPR001870">
    <property type="entry name" value="B30.2/SPRY"/>
</dbReference>
<feature type="domain" description="B30.2/SPRY" evidence="7">
    <location>
        <begin position="284"/>
        <end position="477"/>
    </location>
</feature>
<dbReference type="Gene3D" id="2.60.120.920">
    <property type="match status" value="1"/>
</dbReference>
<dbReference type="InterPro" id="IPR013320">
    <property type="entry name" value="ConA-like_dom_sf"/>
</dbReference>
<dbReference type="Pfam" id="PF15227">
    <property type="entry name" value="zf-C3HC4_4"/>
    <property type="match status" value="1"/>
</dbReference>
<dbReference type="SMART" id="SM00449">
    <property type="entry name" value="SPRY"/>
    <property type="match status" value="1"/>
</dbReference>
<dbReference type="InterPro" id="IPR006574">
    <property type="entry name" value="PRY"/>
</dbReference>
<keyword evidence="3" id="KW-0862">Zinc</keyword>
<sequence length="478" mass="53116">MDYGKCNVEGQEPPAPLFLAGRELHDVTCLICRDYLMDPVTIECGHKFCLGCISQRCEGVETVACPQCGEMFQKRAFRPDMLLGNIIQFLKQRGLKPGQRGRKGNVCEEQGKELTRFCMEDVKALREDCKGSPAHCSHAVIPMAKVLYIPLMFYPWRGPTSPWELSAPFPKQQYHWEWMERGRQNPGLFPLEPALPFAPLCPHGACSSFPPTSPRGLSPSPLCPSSVTPPPPLLLSPPLPFLLPASTCPLPSSDTFPASPAPPTLSPSLFLTGRWALTDLRQPDPPSPTPAPGPDSVTLSPVDVTLDPDTAHPKLFLSKDRKSVKHGDTRQDLPNNPERFDSRPCVLGAEGFRGGRRYWEVEVGDKTRWDLGVCRESLSRKGNVTYTPKDGYWVVWLWDGEYKAFTSHPTPLPVSVRPRRVGIFLDYEAGEVSFYNVTDRSHLFTFTDTFRGKLRPYFCPGVNAGGTNAAPLIICPLL</sequence>
<organism evidence="8 9">
    <name type="scientific">Chelydra serpentina</name>
    <name type="common">Snapping turtle</name>
    <name type="synonym">Testudo serpentina</name>
    <dbReference type="NCBI Taxonomy" id="8475"/>
    <lineage>
        <taxon>Eukaryota</taxon>
        <taxon>Metazoa</taxon>
        <taxon>Chordata</taxon>
        <taxon>Craniata</taxon>
        <taxon>Vertebrata</taxon>
        <taxon>Euteleostomi</taxon>
        <taxon>Archelosauria</taxon>
        <taxon>Testudinata</taxon>
        <taxon>Testudines</taxon>
        <taxon>Cryptodira</taxon>
        <taxon>Durocryptodira</taxon>
        <taxon>Americhelydia</taxon>
        <taxon>Chelydroidea</taxon>
        <taxon>Chelydridae</taxon>
        <taxon>Chelydra</taxon>
    </lineage>
</organism>
<dbReference type="Gene3D" id="3.30.40.10">
    <property type="entry name" value="Zinc/RING finger domain, C3HC4 (zinc finger)"/>
    <property type="match status" value="1"/>
</dbReference>
<dbReference type="InterPro" id="IPR013083">
    <property type="entry name" value="Znf_RING/FYVE/PHD"/>
</dbReference>
<protein>
    <submittedName>
        <fullName evidence="8">Uncharacterized protein</fullName>
    </submittedName>
</protein>
<evidence type="ECO:0000259" key="7">
    <source>
        <dbReference type="PROSITE" id="PS50188"/>
    </source>
</evidence>
<dbReference type="PROSITE" id="PS00518">
    <property type="entry name" value="ZF_RING_1"/>
    <property type="match status" value="1"/>
</dbReference>
<feature type="compositionally biased region" description="Basic and acidic residues" evidence="5">
    <location>
        <begin position="309"/>
        <end position="331"/>
    </location>
</feature>
<dbReference type="Proteomes" id="UP000694403">
    <property type="component" value="Unplaced"/>
</dbReference>
<dbReference type="InterPro" id="IPR017907">
    <property type="entry name" value="Znf_RING_CS"/>
</dbReference>
<dbReference type="PROSITE" id="PS50188">
    <property type="entry name" value="B302_SPRY"/>
    <property type="match status" value="1"/>
</dbReference>
<feature type="compositionally biased region" description="Pro residues" evidence="5">
    <location>
        <begin position="283"/>
        <end position="293"/>
    </location>
</feature>
<dbReference type="InterPro" id="IPR001841">
    <property type="entry name" value="Znf_RING"/>
</dbReference>
<evidence type="ECO:0000256" key="3">
    <source>
        <dbReference type="ARBA" id="ARBA00022833"/>
    </source>
</evidence>
<keyword evidence="1" id="KW-0479">Metal-binding</keyword>
<feature type="region of interest" description="Disordered" evidence="5">
    <location>
        <begin position="278"/>
        <end position="340"/>
    </location>
</feature>
<evidence type="ECO:0000259" key="6">
    <source>
        <dbReference type="PROSITE" id="PS50089"/>
    </source>
</evidence>
<dbReference type="InterPro" id="IPR043136">
    <property type="entry name" value="B30.2/SPRY_sf"/>
</dbReference>
<dbReference type="InterPro" id="IPR050143">
    <property type="entry name" value="TRIM/RBCC"/>
</dbReference>
<dbReference type="CDD" id="cd13745">
    <property type="entry name" value="SPRY_PRY_TRIM39"/>
    <property type="match status" value="1"/>
</dbReference>
<dbReference type="Gene3D" id="3.30.160.60">
    <property type="entry name" value="Classic Zinc Finger"/>
    <property type="match status" value="1"/>
</dbReference>
<dbReference type="SMART" id="SM00589">
    <property type="entry name" value="PRY"/>
    <property type="match status" value="1"/>
</dbReference>
<evidence type="ECO:0000256" key="1">
    <source>
        <dbReference type="ARBA" id="ARBA00022723"/>
    </source>
</evidence>
<reference evidence="8" key="2">
    <citation type="submission" date="2025-09" db="UniProtKB">
        <authorList>
            <consortium name="Ensembl"/>
        </authorList>
    </citation>
    <scope>IDENTIFICATION</scope>
</reference>
<evidence type="ECO:0000256" key="5">
    <source>
        <dbReference type="SAM" id="MobiDB-lite"/>
    </source>
</evidence>
<evidence type="ECO:0000313" key="8">
    <source>
        <dbReference type="Ensembl" id="ENSCSRP00000007419.1"/>
    </source>
</evidence>
<dbReference type="FunFam" id="2.60.120.920:FF:000004">
    <property type="entry name" value="Butyrophilin subfamily 1 member A1"/>
    <property type="match status" value="1"/>
</dbReference>
<dbReference type="AlphaFoldDB" id="A0A8C3XLR8"/>
<proteinExistence type="predicted"/>
<dbReference type="SMART" id="SM00184">
    <property type="entry name" value="RING"/>
    <property type="match status" value="1"/>
</dbReference>
<dbReference type="GO" id="GO:0008270">
    <property type="term" value="F:zinc ion binding"/>
    <property type="evidence" value="ECO:0007669"/>
    <property type="project" value="UniProtKB-KW"/>
</dbReference>
<dbReference type="PANTHER" id="PTHR24103">
    <property type="entry name" value="E3 UBIQUITIN-PROTEIN LIGASE TRIM"/>
    <property type="match status" value="1"/>
</dbReference>
<dbReference type="PROSITE" id="PS50089">
    <property type="entry name" value="ZF_RING_2"/>
    <property type="match status" value="1"/>
</dbReference>
<dbReference type="Pfam" id="PF00622">
    <property type="entry name" value="SPRY"/>
    <property type="match status" value="1"/>
</dbReference>